<dbReference type="EMBL" id="JACIFY010000009">
    <property type="protein sequence ID" value="MBB4236383.1"/>
    <property type="molecule type" value="Genomic_DNA"/>
</dbReference>
<protein>
    <submittedName>
        <fullName evidence="1">Uncharacterized protein</fullName>
    </submittedName>
</protein>
<sequence length="82" mass="9121">MSRIPPQRQNRSLMHRATGWDSVPVRLDLTDIGLSFVKSVLNTLDLHLLAVLTLKKAIDLAADLGDGRVLISVFRAEGSFHR</sequence>
<dbReference type="Proteomes" id="UP000540909">
    <property type="component" value="Unassembled WGS sequence"/>
</dbReference>
<gene>
    <name evidence="1" type="ORF">GGD57_002961</name>
</gene>
<organism evidence="1 2">
    <name type="scientific">Rhizobium esperanzae</name>
    <dbReference type="NCBI Taxonomy" id="1967781"/>
    <lineage>
        <taxon>Bacteria</taxon>
        <taxon>Pseudomonadati</taxon>
        <taxon>Pseudomonadota</taxon>
        <taxon>Alphaproteobacteria</taxon>
        <taxon>Hyphomicrobiales</taxon>
        <taxon>Rhizobiaceae</taxon>
        <taxon>Rhizobium/Agrobacterium group</taxon>
        <taxon>Rhizobium</taxon>
    </lineage>
</organism>
<dbReference type="AlphaFoldDB" id="A0A7W6W5D8"/>
<name>A0A7W6W5D8_9HYPH</name>
<accession>A0A7W6W5D8</accession>
<proteinExistence type="predicted"/>
<reference evidence="1 2" key="1">
    <citation type="submission" date="2020-08" db="EMBL/GenBank/DDBJ databases">
        <title>Genomic Encyclopedia of Type Strains, Phase IV (KMG-V): Genome sequencing to study the core and pangenomes of soil and plant-associated prokaryotes.</title>
        <authorList>
            <person name="Whitman W."/>
        </authorList>
    </citation>
    <scope>NUCLEOTIDE SEQUENCE [LARGE SCALE GENOMIC DNA]</scope>
    <source>
        <strain evidence="1 2">SEMIA 4089</strain>
    </source>
</reference>
<comment type="caution">
    <text evidence="1">The sequence shown here is derived from an EMBL/GenBank/DDBJ whole genome shotgun (WGS) entry which is preliminary data.</text>
</comment>
<evidence type="ECO:0000313" key="1">
    <source>
        <dbReference type="EMBL" id="MBB4236383.1"/>
    </source>
</evidence>
<evidence type="ECO:0000313" key="2">
    <source>
        <dbReference type="Proteomes" id="UP000540909"/>
    </source>
</evidence>